<dbReference type="SUPFAM" id="SSF51905">
    <property type="entry name" value="FAD/NAD(P)-binding domain"/>
    <property type="match status" value="1"/>
</dbReference>
<evidence type="ECO:0000256" key="3">
    <source>
        <dbReference type="ARBA" id="ARBA00022630"/>
    </source>
</evidence>
<gene>
    <name evidence="5" type="ORF">ASPACDRAFT_45539</name>
</gene>
<evidence type="ECO:0000256" key="2">
    <source>
        <dbReference type="ARBA" id="ARBA00010139"/>
    </source>
</evidence>
<evidence type="ECO:0000256" key="1">
    <source>
        <dbReference type="ARBA" id="ARBA00001974"/>
    </source>
</evidence>
<reference evidence="6" key="1">
    <citation type="journal article" date="2017" name="Genome Biol.">
        <title>Comparative genomics reveals high biological diversity and specific adaptations in the industrially and medically important fungal genus Aspergillus.</title>
        <authorList>
            <person name="de Vries R.P."/>
            <person name="Riley R."/>
            <person name="Wiebenga A."/>
            <person name="Aguilar-Osorio G."/>
            <person name="Amillis S."/>
            <person name="Uchima C.A."/>
            <person name="Anderluh G."/>
            <person name="Asadollahi M."/>
            <person name="Askin M."/>
            <person name="Barry K."/>
            <person name="Battaglia E."/>
            <person name="Bayram O."/>
            <person name="Benocci T."/>
            <person name="Braus-Stromeyer S.A."/>
            <person name="Caldana C."/>
            <person name="Canovas D."/>
            <person name="Cerqueira G.C."/>
            <person name="Chen F."/>
            <person name="Chen W."/>
            <person name="Choi C."/>
            <person name="Clum A."/>
            <person name="Dos Santos R.A."/>
            <person name="Damasio A.R."/>
            <person name="Diallinas G."/>
            <person name="Emri T."/>
            <person name="Fekete E."/>
            <person name="Flipphi M."/>
            <person name="Freyberg S."/>
            <person name="Gallo A."/>
            <person name="Gournas C."/>
            <person name="Habgood R."/>
            <person name="Hainaut M."/>
            <person name="Harispe M.L."/>
            <person name="Henrissat B."/>
            <person name="Hilden K.S."/>
            <person name="Hope R."/>
            <person name="Hossain A."/>
            <person name="Karabika E."/>
            <person name="Karaffa L."/>
            <person name="Karanyi Z."/>
            <person name="Krasevec N."/>
            <person name="Kuo A."/>
            <person name="Kusch H."/>
            <person name="LaButti K."/>
            <person name="Lagendijk E.L."/>
            <person name="Lapidus A."/>
            <person name="Levasseur A."/>
            <person name="Lindquist E."/>
            <person name="Lipzen A."/>
            <person name="Logrieco A.F."/>
            <person name="MacCabe A."/>
            <person name="Maekelae M.R."/>
            <person name="Malavazi I."/>
            <person name="Melin P."/>
            <person name="Meyer V."/>
            <person name="Mielnichuk N."/>
            <person name="Miskei M."/>
            <person name="Molnar A.P."/>
            <person name="Mule G."/>
            <person name="Ngan C.Y."/>
            <person name="Orejas M."/>
            <person name="Orosz E."/>
            <person name="Ouedraogo J.P."/>
            <person name="Overkamp K.M."/>
            <person name="Park H.-S."/>
            <person name="Perrone G."/>
            <person name="Piumi F."/>
            <person name="Punt P.J."/>
            <person name="Ram A.F."/>
            <person name="Ramon A."/>
            <person name="Rauscher S."/>
            <person name="Record E."/>
            <person name="Riano-Pachon D.M."/>
            <person name="Robert V."/>
            <person name="Roehrig J."/>
            <person name="Ruller R."/>
            <person name="Salamov A."/>
            <person name="Salih N.S."/>
            <person name="Samson R.A."/>
            <person name="Sandor E."/>
            <person name="Sanguinetti M."/>
            <person name="Schuetze T."/>
            <person name="Sepcic K."/>
            <person name="Shelest E."/>
            <person name="Sherlock G."/>
            <person name="Sophianopoulou V."/>
            <person name="Squina F.M."/>
            <person name="Sun H."/>
            <person name="Susca A."/>
            <person name="Todd R.B."/>
            <person name="Tsang A."/>
            <person name="Unkles S.E."/>
            <person name="van de Wiele N."/>
            <person name="van Rossen-Uffink D."/>
            <person name="Oliveira J.V."/>
            <person name="Vesth T.C."/>
            <person name="Visser J."/>
            <person name="Yu J.-H."/>
            <person name="Zhou M."/>
            <person name="Andersen M.R."/>
            <person name="Archer D.B."/>
            <person name="Baker S.E."/>
            <person name="Benoit I."/>
            <person name="Brakhage A.A."/>
            <person name="Braus G.H."/>
            <person name="Fischer R."/>
            <person name="Frisvad J.C."/>
            <person name="Goldman G.H."/>
            <person name="Houbraken J."/>
            <person name="Oakley B."/>
            <person name="Pocsi I."/>
            <person name="Scazzocchio C."/>
            <person name="Seiboth B."/>
            <person name="vanKuyk P.A."/>
            <person name="Wortman J."/>
            <person name="Dyer P.S."/>
            <person name="Grigoriev I.V."/>
        </authorList>
    </citation>
    <scope>NUCLEOTIDE SEQUENCE [LARGE SCALE GENOMIC DNA]</scope>
    <source>
        <strain evidence="6">ATCC 16872 / CBS 172.66 / WB 5094</strain>
    </source>
</reference>
<dbReference type="STRING" id="690307.A0A1L9WMQ3"/>
<dbReference type="Gene3D" id="3.50.50.60">
    <property type="entry name" value="FAD/NAD(P)-binding domain"/>
    <property type="match status" value="1"/>
</dbReference>
<dbReference type="InterPro" id="IPR036188">
    <property type="entry name" value="FAD/NAD-bd_sf"/>
</dbReference>
<dbReference type="Proteomes" id="UP000184546">
    <property type="component" value="Unassembled WGS sequence"/>
</dbReference>
<protein>
    <submittedName>
        <fullName evidence="5">Uncharacterized protein</fullName>
    </submittedName>
</protein>
<accession>A0A1L9WMQ3</accession>
<comment type="cofactor">
    <cofactor evidence="1">
        <name>FAD</name>
        <dbReference type="ChEBI" id="CHEBI:57692"/>
    </cofactor>
</comment>
<keyword evidence="3" id="KW-0285">Flavoprotein</keyword>
<dbReference type="EMBL" id="KV878982">
    <property type="protein sequence ID" value="OJJ97449.1"/>
    <property type="molecule type" value="Genomic_DNA"/>
</dbReference>
<proteinExistence type="inferred from homology"/>
<evidence type="ECO:0000256" key="4">
    <source>
        <dbReference type="ARBA" id="ARBA00022827"/>
    </source>
</evidence>
<keyword evidence="4" id="KW-0274">FAD</keyword>
<dbReference type="InterPro" id="IPR051209">
    <property type="entry name" value="FAD-bind_Monooxygenase_sf"/>
</dbReference>
<dbReference type="PANTHER" id="PTHR42877">
    <property type="entry name" value="L-ORNITHINE N(5)-MONOOXYGENASE-RELATED"/>
    <property type="match status" value="1"/>
</dbReference>
<evidence type="ECO:0000313" key="5">
    <source>
        <dbReference type="EMBL" id="OJJ97449.1"/>
    </source>
</evidence>
<organism evidence="5 6">
    <name type="scientific">Aspergillus aculeatus (strain ATCC 16872 / CBS 172.66 / WB 5094)</name>
    <dbReference type="NCBI Taxonomy" id="690307"/>
    <lineage>
        <taxon>Eukaryota</taxon>
        <taxon>Fungi</taxon>
        <taxon>Dikarya</taxon>
        <taxon>Ascomycota</taxon>
        <taxon>Pezizomycotina</taxon>
        <taxon>Eurotiomycetes</taxon>
        <taxon>Eurotiomycetidae</taxon>
        <taxon>Eurotiales</taxon>
        <taxon>Aspergillaceae</taxon>
        <taxon>Aspergillus</taxon>
        <taxon>Aspergillus subgen. Circumdati</taxon>
    </lineage>
</organism>
<dbReference type="VEuPathDB" id="FungiDB:ASPACDRAFT_45539"/>
<name>A0A1L9WMQ3_ASPA1</name>
<dbReference type="OrthoDB" id="74360at2759"/>
<dbReference type="AlphaFoldDB" id="A0A1L9WMQ3"/>
<evidence type="ECO:0000313" key="6">
    <source>
        <dbReference type="Proteomes" id="UP000184546"/>
    </source>
</evidence>
<dbReference type="GeneID" id="30975435"/>
<dbReference type="RefSeq" id="XP_020053789.1">
    <property type="nucleotide sequence ID" value="XM_020201621.1"/>
</dbReference>
<comment type="similarity">
    <text evidence="2">Belongs to the FAD-binding monooxygenase family.</text>
</comment>
<keyword evidence="6" id="KW-1185">Reference proteome</keyword>
<sequence length="127" mass="14312">MKSQLPNKPDLWNTLTPRYLFGCNCILLSDDYYPVLNHKHVDLETRASRRITATGIHVETEEVQPIDLIVLATGFHTVDFLFSMDIYGLDGRPLRGLWKAGPQAYRGLVAEDLPNVGVLYAPNTNLD</sequence>
<dbReference type="PANTHER" id="PTHR42877:SF4">
    <property type="entry name" value="FAD_NAD(P)-BINDING DOMAIN-CONTAINING PROTEIN-RELATED"/>
    <property type="match status" value="1"/>
</dbReference>